<dbReference type="AlphaFoldDB" id="A0A401JEV1"/>
<dbReference type="Pfam" id="PF16137">
    <property type="entry name" value="DUF4845"/>
    <property type="match status" value="1"/>
</dbReference>
<proteinExistence type="predicted"/>
<keyword evidence="3" id="KW-1185">Reference proteome</keyword>
<protein>
    <submittedName>
        <fullName evidence="2">Possible transmembrane protein</fullName>
    </submittedName>
</protein>
<evidence type="ECO:0000313" key="2">
    <source>
        <dbReference type="EMBL" id="GBL46133.1"/>
    </source>
</evidence>
<dbReference type="RefSeq" id="WP_124704931.1">
    <property type="nucleotide sequence ID" value="NZ_BGOW01000016.1"/>
</dbReference>
<keyword evidence="1 2" id="KW-0812">Transmembrane</keyword>
<sequence length="128" mass="13798">MHKQKGATLIGMLFVGIMIVFAAIVVMKIVPAYIEYYSIKKVFSAMAADPAMKDATNDDVRLSYARRSGIDNITAVKSEDLDISRTGGQLVVSAKYRVDKPLFGNLGLYMDFAASTAPEASTAPDAAQ</sequence>
<dbReference type="OrthoDB" id="9133279at2"/>
<keyword evidence="1" id="KW-1133">Transmembrane helix</keyword>
<evidence type="ECO:0000256" key="1">
    <source>
        <dbReference type="SAM" id="Phobius"/>
    </source>
</evidence>
<evidence type="ECO:0000313" key="3">
    <source>
        <dbReference type="Proteomes" id="UP000286806"/>
    </source>
</evidence>
<name>A0A401JEV1_9PROT</name>
<organism evidence="2 3">
    <name type="scientific">Sulfuriferula multivorans</name>
    <dbReference type="NCBI Taxonomy" id="1559896"/>
    <lineage>
        <taxon>Bacteria</taxon>
        <taxon>Pseudomonadati</taxon>
        <taxon>Pseudomonadota</taxon>
        <taxon>Betaproteobacteria</taxon>
        <taxon>Nitrosomonadales</taxon>
        <taxon>Sulfuricellaceae</taxon>
        <taxon>Sulfuriferula</taxon>
    </lineage>
</organism>
<gene>
    <name evidence="2" type="ORF">SFMTTN_1945</name>
</gene>
<feature type="transmembrane region" description="Helical" evidence="1">
    <location>
        <begin position="12"/>
        <end position="34"/>
    </location>
</feature>
<comment type="caution">
    <text evidence="2">The sequence shown here is derived from an EMBL/GenBank/DDBJ whole genome shotgun (WGS) entry which is preliminary data.</text>
</comment>
<dbReference type="EMBL" id="BGOW01000016">
    <property type="protein sequence ID" value="GBL46133.1"/>
    <property type="molecule type" value="Genomic_DNA"/>
</dbReference>
<reference evidence="2 3" key="1">
    <citation type="journal article" date="2019" name="Front. Microbiol.">
        <title>Genomes of Neutrophilic Sulfur-Oxidizing Chemolithoautotrophs Representing 9 Proteobacterial Species From 8 Genera.</title>
        <authorList>
            <person name="Watanabe T."/>
            <person name="Kojima H."/>
            <person name="Umezawa K."/>
            <person name="Hori C."/>
            <person name="Takasuka T.E."/>
            <person name="Kato Y."/>
            <person name="Fukui M."/>
        </authorList>
    </citation>
    <scope>NUCLEOTIDE SEQUENCE [LARGE SCALE GENOMIC DNA]</scope>
    <source>
        <strain evidence="2 3">TTN</strain>
    </source>
</reference>
<accession>A0A401JEV1</accession>
<keyword evidence="1" id="KW-0472">Membrane</keyword>
<dbReference type="Proteomes" id="UP000286806">
    <property type="component" value="Unassembled WGS sequence"/>
</dbReference>
<dbReference type="InterPro" id="IPR032314">
    <property type="entry name" value="DUF4845"/>
</dbReference>